<dbReference type="EMBL" id="BGPR01005647">
    <property type="protein sequence ID" value="GBN12114.1"/>
    <property type="molecule type" value="Genomic_DNA"/>
</dbReference>
<keyword evidence="2" id="KW-1185">Reference proteome</keyword>
<organism evidence="1 2">
    <name type="scientific">Araneus ventricosus</name>
    <name type="common">Orbweaver spider</name>
    <name type="synonym">Epeira ventricosa</name>
    <dbReference type="NCBI Taxonomy" id="182803"/>
    <lineage>
        <taxon>Eukaryota</taxon>
        <taxon>Metazoa</taxon>
        <taxon>Ecdysozoa</taxon>
        <taxon>Arthropoda</taxon>
        <taxon>Chelicerata</taxon>
        <taxon>Arachnida</taxon>
        <taxon>Araneae</taxon>
        <taxon>Araneomorphae</taxon>
        <taxon>Entelegynae</taxon>
        <taxon>Araneoidea</taxon>
        <taxon>Araneidae</taxon>
        <taxon>Araneus</taxon>
    </lineage>
</organism>
<dbReference type="AlphaFoldDB" id="A0A4Y2LC85"/>
<gene>
    <name evidence="1" type="ORF">AVEN_118131_1</name>
</gene>
<reference evidence="1 2" key="1">
    <citation type="journal article" date="2019" name="Sci. Rep.">
        <title>Orb-weaving spider Araneus ventricosus genome elucidates the spidroin gene catalogue.</title>
        <authorList>
            <person name="Kono N."/>
            <person name="Nakamura H."/>
            <person name="Ohtoshi R."/>
            <person name="Moran D.A.P."/>
            <person name="Shinohara A."/>
            <person name="Yoshida Y."/>
            <person name="Fujiwara M."/>
            <person name="Mori M."/>
            <person name="Tomita M."/>
            <person name="Arakawa K."/>
        </authorList>
    </citation>
    <scope>NUCLEOTIDE SEQUENCE [LARGE SCALE GENOMIC DNA]</scope>
</reference>
<comment type="caution">
    <text evidence="1">The sequence shown here is derived from an EMBL/GenBank/DDBJ whole genome shotgun (WGS) entry which is preliminary data.</text>
</comment>
<name>A0A4Y2LC85_ARAVE</name>
<protein>
    <submittedName>
        <fullName evidence="1">Uncharacterized protein</fullName>
    </submittedName>
</protein>
<evidence type="ECO:0000313" key="2">
    <source>
        <dbReference type="Proteomes" id="UP000499080"/>
    </source>
</evidence>
<dbReference type="Proteomes" id="UP000499080">
    <property type="component" value="Unassembled WGS sequence"/>
</dbReference>
<accession>A0A4Y2LC85</accession>
<evidence type="ECO:0000313" key="1">
    <source>
        <dbReference type="EMBL" id="GBN12114.1"/>
    </source>
</evidence>
<proteinExistence type="predicted"/>
<sequence>MRWSERLTSEAGKLKNSDGLIPFTLQNRIQLRIRIRGPFWLRNVNEIITHKLALKREGTAVTHSSSPVAFLRVYSGTPGWVGRRHFSRCCCPVVWSGFVPTSGSGSGRLDSAPVVPSADPFRSERHIATQKC</sequence>